<sequence>MASLFICAYSQGSYICDDCVISLMRSPPVLLDSPCFDKTEAESEQGIPSKLFTFLPFSESQPQRHYEQPEAWTEIVFTMQNSMDSSKQDHIGAGGQLNMFRHLPTELVQSIAYLLPTNADRINFALCSSDLAAKILPAESHIWRRLFRDTFDEIVKRSVVDYKIEYQIRTIVLARAVDFKYGQQEKQTYWLELLRDMIQESLYQDKITESDEVPKNFNCLREALYNTEFLSRPVNGYMMRKPDPPSDLFCAVQLALTYLALDPSMHVRCLRTDYDIGAVYALSETEKELIDVNFEFSTDVALDIRNFWLRHLLNPDEGTFYTSYMSLPKYHRPAPPSPMGLTLYDEKRKLYLSWLGYESCICPHPPAVPELEVRQTCADLNGHIVEVEHIVSTLLLDHPQRLIMSRPFNSKNILMQATGLRFLNSMSASSVTWMAINAYSFAVSRHITVLEAIGQLRYAAL</sequence>
<proteinExistence type="predicted"/>
<gene>
    <name evidence="1" type="ORF">ASPVEDRAFT_758849</name>
</gene>
<protein>
    <recommendedName>
        <fullName evidence="3">F-box domain-containing protein</fullName>
    </recommendedName>
</protein>
<accession>A0A1L9PQS8</accession>
<reference evidence="2" key="1">
    <citation type="journal article" date="2017" name="Genome Biol.">
        <title>Comparative genomics reveals high biological diversity and specific adaptations in the industrially and medically important fungal genus Aspergillus.</title>
        <authorList>
            <person name="de Vries R.P."/>
            <person name="Riley R."/>
            <person name="Wiebenga A."/>
            <person name="Aguilar-Osorio G."/>
            <person name="Amillis S."/>
            <person name="Uchima C.A."/>
            <person name="Anderluh G."/>
            <person name="Asadollahi M."/>
            <person name="Askin M."/>
            <person name="Barry K."/>
            <person name="Battaglia E."/>
            <person name="Bayram O."/>
            <person name="Benocci T."/>
            <person name="Braus-Stromeyer S.A."/>
            <person name="Caldana C."/>
            <person name="Canovas D."/>
            <person name="Cerqueira G.C."/>
            <person name="Chen F."/>
            <person name="Chen W."/>
            <person name="Choi C."/>
            <person name="Clum A."/>
            <person name="Dos Santos R.A."/>
            <person name="Damasio A.R."/>
            <person name="Diallinas G."/>
            <person name="Emri T."/>
            <person name="Fekete E."/>
            <person name="Flipphi M."/>
            <person name="Freyberg S."/>
            <person name="Gallo A."/>
            <person name="Gournas C."/>
            <person name="Habgood R."/>
            <person name="Hainaut M."/>
            <person name="Harispe M.L."/>
            <person name="Henrissat B."/>
            <person name="Hilden K.S."/>
            <person name="Hope R."/>
            <person name="Hossain A."/>
            <person name="Karabika E."/>
            <person name="Karaffa L."/>
            <person name="Karanyi Z."/>
            <person name="Krasevec N."/>
            <person name="Kuo A."/>
            <person name="Kusch H."/>
            <person name="LaButti K."/>
            <person name="Lagendijk E.L."/>
            <person name="Lapidus A."/>
            <person name="Levasseur A."/>
            <person name="Lindquist E."/>
            <person name="Lipzen A."/>
            <person name="Logrieco A.F."/>
            <person name="MacCabe A."/>
            <person name="Maekelae M.R."/>
            <person name="Malavazi I."/>
            <person name="Melin P."/>
            <person name="Meyer V."/>
            <person name="Mielnichuk N."/>
            <person name="Miskei M."/>
            <person name="Molnar A.P."/>
            <person name="Mule G."/>
            <person name="Ngan C.Y."/>
            <person name="Orejas M."/>
            <person name="Orosz E."/>
            <person name="Ouedraogo J.P."/>
            <person name="Overkamp K.M."/>
            <person name="Park H.-S."/>
            <person name="Perrone G."/>
            <person name="Piumi F."/>
            <person name="Punt P.J."/>
            <person name="Ram A.F."/>
            <person name="Ramon A."/>
            <person name="Rauscher S."/>
            <person name="Record E."/>
            <person name="Riano-Pachon D.M."/>
            <person name="Robert V."/>
            <person name="Roehrig J."/>
            <person name="Ruller R."/>
            <person name="Salamov A."/>
            <person name="Salih N.S."/>
            <person name="Samson R.A."/>
            <person name="Sandor E."/>
            <person name="Sanguinetti M."/>
            <person name="Schuetze T."/>
            <person name="Sepcic K."/>
            <person name="Shelest E."/>
            <person name="Sherlock G."/>
            <person name="Sophianopoulou V."/>
            <person name="Squina F.M."/>
            <person name="Sun H."/>
            <person name="Susca A."/>
            <person name="Todd R.B."/>
            <person name="Tsang A."/>
            <person name="Unkles S.E."/>
            <person name="van de Wiele N."/>
            <person name="van Rossen-Uffink D."/>
            <person name="Oliveira J.V."/>
            <person name="Vesth T.C."/>
            <person name="Visser J."/>
            <person name="Yu J.-H."/>
            <person name="Zhou M."/>
            <person name="Andersen M.R."/>
            <person name="Archer D.B."/>
            <person name="Baker S.E."/>
            <person name="Benoit I."/>
            <person name="Brakhage A.A."/>
            <person name="Braus G.H."/>
            <person name="Fischer R."/>
            <person name="Frisvad J.C."/>
            <person name="Goldman G.H."/>
            <person name="Houbraken J."/>
            <person name="Oakley B."/>
            <person name="Pocsi I."/>
            <person name="Scazzocchio C."/>
            <person name="Seiboth B."/>
            <person name="vanKuyk P.A."/>
            <person name="Wortman J."/>
            <person name="Dyer P.S."/>
            <person name="Grigoriev I.V."/>
        </authorList>
    </citation>
    <scope>NUCLEOTIDE SEQUENCE [LARGE SCALE GENOMIC DNA]</scope>
    <source>
        <strain evidence="2">CBS 583.65</strain>
    </source>
</reference>
<evidence type="ECO:0008006" key="3">
    <source>
        <dbReference type="Google" id="ProtNLM"/>
    </source>
</evidence>
<dbReference type="GeneID" id="63731831"/>
<dbReference type="RefSeq" id="XP_040669574.1">
    <property type="nucleotide sequence ID" value="XM_040816320.1"/>
</dbReference>
<dbReference type="Proteomes" id="UP000184073">
    <property type="component" value="Unassembled WGS sequence"/>
</dbReference>
<dbReference type="OrthoDB" id="6339427at2759"/>
<dbReference type="VEuPathDB" id="FungiDB:ASPVEDRAFT_758849"/>
<dbReference type="STRING" id="1036611.A0A1L9PQS8"/>
<keyword evidence="2" id="KW-1185">Reference proteome</keyword>
<name>A0A1L9PQS8_ASPVE</name>
<evidence type="ECO:0000313" key="1">
    <source>
        <dbReference type="EMBL" id="OJJ03812.1"/>
    </source>
</evidence>
<organism evidence="1 2">
    <name type="scientific">Aspergillus versicolor CBS 583.65</name>
    <dbReference type="NCBI Taxonomy" id="1036611"/>
    <lineage>
        <taxon>Eukaryota</taxon>
        <taxon>Fungi</taxon>
        <taxon>Dikarya</taxon>
        <taxon>Ascomycota</taxon>
        <taxon>Pezizomycotina</taxon>
        <taxon>Eurotiomycetes</taxon>
        <taxon>Eurotiomycetidae</taxon>
        <taxon>Eurotiales</taxon>
        <taxon>Aspergillaceae</taxon>
        <taxon>Aspergillus</taxon>
        <taxon>Aspergillus subgen. Nidulantes</taxon>
    </lineage>
</organism>
<evidence type="ECO:0000313" key="2">
    <source>
        <dbReference type="Proteomes" id="UP000184073"/>
    </source>
</evidence>
<dbReference type="AlphaFoldDB" id="A0A1L9PQS8"/>
<dbReference type="EMBL" id="KV878130">
    <property type="protein sequence ID" value="OJJ03812.1"/>
    <property type="molecule type" value="Genomic_DNA"/>
</dbReference>